<organism evidence="1 2">
    <name type="scientific">Pocillopora damicornis</name>
    <name type="common">Cauliflower coral</name>
    <name type="synonym">Millepora damicornis</name>
    <dbReference type="NCBI Taxonomy" id="46731"/>
    <lineage>
        <taxon>Eukaryota</taxon>
        <taxon>Metazoa</taxon>
        <taxon>Cnidaria</taxon>
        <taxon>Anthozoa</taxon>
        <taxon>Hexacorallia</taxon>
        <taxon>Scleractinia</taxon>
        <taxon>Astrocoeniina</taxon>
        <taxon>Pocilloporidae</taxon>
        <taxon>Pocillopora</taxon>
    </lineage>
</organism>
<protein>
    <submittedName>
        <fullName evidence="1">Uncharacterized protein</fullName>
    </submittedName>
</protein>
<evidence type="ECO:0000313" key="1">
    <source>
        <dbReference type="EMBL" id="RMX37999.1"/>
    </source>
</evidence>
<reference evidence="1 2" key="1">
    <citation type="journal article" date="2018" name="Sci. Rep.">
        <title>Comparative analysis of the Pocillopora damicornis genome highlights role of immune system in coral evolution.</title>
        <authorList>
            <person name="Cunning R."/>
            <person name="Bay R.A."/>
            <person name="Gillette P."/>
            <person name="Baker A.C."/>
            <person name="Traylor-Knowles N."/>
        </authorList>
    </citation>
    <scope>NUCLEOTIDE SEQUENCE [LARGE SCALE GENOMIC DNA]</scope>
    <source>
        <strain evidence="1">RSMAS</strain>
        <tissue evidence="1">Whole animal</tissue>
    </source>
</reference>
<keyword evidence="2" id="KW-1185">Reference proteome</keyword>
<sequence length="191" mass="21820">MVFAHKKLELNGISNGNNTVTYKNFQKFGEQSFRNNISSQSLENLYAFSNPNEMWQSTQATLERLRRKPHKSEKTPVTSLEVNRLTATNLGTISKEFNNHSSTTASKLESEIDADSGDYQRYLTCTDTRFHLHPTNANKVFSLKNKLNRSNTTSLEKIFARLIRECADLFCGPICDISNHSIRQGKLPENW</sequence>
<dbReference type="EMBL" id="RCHS01004059">
    <property type="protein sequence ID" value="RMX37999.1"/>
    <property type="molecule type" value="Genomic_DNA"/>
</dbReference>
<evidence type="ECO:0000313" key="2">
    <source>
        <dbReference type="Proteomes" id="UP000275408"/>
    </source>
</evidence>
<feature type="non-terminal residue" evidence="1">
    <location>
        <position position="191"/>
    </location>
</feature>
<proteinExistence type="predicted"/>
<name>A0A3M6T9I7_POCDA</name>
<dbReference type="Proteomes" id="UP000275408">
    <property type="component" value="Unassembled WGS sequence"/>
</dbReference>
<gene>
    <name evidence="1" type="ORF">pdam_00012320</name>
</gene>
<accession>A0A3M6T9I7</accession>
<dbReference type="AlphaFoldDB" id="A0A3M6T9I7"/>
<comment type="caution">
    <text evidence="1">The sequence shown here is derived from an EMBL/GenBank/DDBJ whole genome shotgun (WGS) entry which is preliminary data.</text>
</comment>